<feature type="binding site" evidence="8">
    <location>
        <position position="246"/>
    </location>
    <ligand>
        <name>shikimate</name>
        <dbReference type="ChEBI" id="CHEBI:36208"/>
    </ligand>
</feature>
<proteinExistence type="inferred from homology"/>
<gene>
    <name evidence="8 11" type="primary">aroE</name>
    <name evidence="11" type="ORF">GCM10008927_11590</name>
</gene>
<dbReference type="Pfam" id="PF01488">
    <property type="entry name" value="Shikimate_DH"/>
    <property type="match status" value="1"/>
</dbReference>
<evidence type="ECO:0000256" key="2">
    <source>
        <dbReference type="ARBA" id="ARBA00012962"/>
    </source>
</evidence>
<feature type="active site" description="Proton acceptor" evidence="8">
    <location>
        <position position="65"/>
    </location>
</feature>
<comment type="function">
    <text evidence="8">Involved in the biosynthesis of the chorismate, which leads to the biosynthesis of aromatic amino acids. Catalyzes the reversible NADPH linked reduction of 3-dehydroshikimate (DHSA) to yield shikimate (SA).</text>
</comment>
<evidence type="ECO:0000256" key="8">
    <source>
        <dbReference type="HAMAP-Rule" id="MF_00222"/>
    </source>
</evidence>
<keyword evidence="4 8" id="KW-0521">NADP</keyword>
<organism evidence="11 12">
    <name type="scientific">Paramylibacter ulvae</name>
    <dbReference type="NCBI Taxonomy" id="1651968"/>
    <lineage>
        <taxon>Bacteria</taxon>
        <taxon>Pseudomonadati</taxon>
        <taxon>Pseudomonadota</taxon>
        <taxon>Alphaproteobacteria</taxon>
        <taxon>Rhodobacterales</taxon>
        <taxon>Paracoccaceae</taxon>
        <taxon>Paramylibacter</taxon>
    </lineage>
</organism>
<feature type="binding site" evidence="8">
    <location>
        <begin position="127"/>
        <end position="131"/>
    </location>
    <ligand>
        <name>NADP(+)</name>
        <dbReference type="ChEBI" id="CHEBI:58349"/>
    </ligand>
</feature>
<dbReference type="EC" id="1.1.1.25" evidence="2 8"/>
<sequence>MIKAGVIGWPISQSKSPIIHGYWLDKHGLDGSYEKIALSPDEFSDGIKRLIDDGYAGVNVTVPHKESALAIADNVSDRADNIGAANTLVFQNGKIHADNTDGEGFINNVMQRAPEWNVGAGPALVLGAGGAARAILSALIEAGVPEIILVNRTRSRAENLATHFGRRVVVADWADAAPASVAVSTVVNTTSLGMVGSDPLEFSCANLNPSTLVTDIVYNPLETELLRNAAQQGCATVDGLGMLLHQAVPGFAAWFGVRPVVDETLRQRVLDAL</sequence>
<dbReference type="HAMAP" id="MF_00222">
    <property type="entry name" value="Shikimate_DH_AroE"/>
    <property type="match status" value="1"/>
</dbReference>
<accession>A0ABQ3CZ30</accession>
<keyword evidence="12" id="KW-1185">Reference proteome</keyword>
<reference evidence="12" key="1">
    <citation type="journal article" date="2019" name="Int. J. Syst. Evol. Microbiol.">
        <title>The Global Catalogue of Microorganisms (GCM) 10K type strain sequencing project: providing services to taxonomists for standard genome sequencing and annotation.</title>
        <authorList>
            <consortium name="The Broad Institute Genomics Platform"/>
            <consortium name="The Broad Institute Genome Sequencing Center for Infectious Disease"/>
            <person name="Wu L."/>
            <person name="Ma J."/>
        </authorList>
    </citation>
    <scope>NUCLEOTIDE SEQUENCE [LARGE SCALE GENOMIC DNA]</scope>
    <source>
        <strain evidence="12">KCTC 32465</strain>
    </source>
</reference>
<dbReference type="InterPro" id="IPR022893">
    <property type="entry name" value="Shikimate_DH_fam"/>
</dbReference>
<feature type="binding site" evidence="8">
    <location>
        <position position="101"/>
    </location>
    <ligand>
        <name>shikimate</name>
        <dbReference type="ChEBI" id="CHEBI:36208"/>
    </ligand>
</feature>
<feature type="binding site" evidence="8">
    <location>
        <begin position="14"/>
        <end position="16"/>
    </location>
    <ligand>
        <name>shikimate</name>
        <dbReference type="ChEBI" id="CHEBI:36208"/>
    </ligand>
</feature>
<keyword evidence="3 8" id="KW-0028">Amino-acid biosynthesis</keyword>
<dbReference type="SUPFAM" id="SSF51735">
    <property type="entry name" value="NAD(P)-binding Rossmann-fold domains"/>
    <property type="match status" value="1"/>
</dbReference>
<feature type="binding site" evidence="8">
    <location>
        <position position="61"/>
    </location>
    <ligand>
        <name>shikimate</name>
        <dbReference type="ChEBI" id="CHEBI:36208"/>
    </ligand>
</feature>
<dbReference type="Proteomes" id="UP000634455">
    <property type="component" value="Unassembled WGS sequence"/>
</dbReference>
<name>A0ABQ3CZ30_9RHOB</name>
<dbReference type="InterPro" id="IPR013708">
    <property type="entry name" value="Shikimate_DH-bd_N"/>
</dbReference>
<evidence type="ECO:0000256" key="7">
    <source>
        <dbReference type="ARBA" id="ARBA00049442"/>
    </source>
</evidence>
<comment type="catalytic activity">
    <reaction evidence="7 8">
        <text>shikimate + NADP(+) = 3-dehydroshikimate + NADPH + H(+)</text>
        <dbReference type="Rhea" id="RHEA:17737"/>
        <dbReference type="ChEBI" id="CHEBI:15378"/>
        <dbReference type="ChEBI" id="CHEBI:16630"/>
        <dbReference type="ChEBI" id="CHEBI:36208"/>
        <dbReference type="ChEBI" id="CHEBI:57783"/>
        <dbReference type="ChEBI" id="CHEBI:58349"/>
        <dbReference type="EC" id="1.1.1.25"/>
    </reaction>
</comment>
<dbReference type="NCBIfam" id="NF001312">
    <property type="entry name" value="PRK00258.1-4"/>
    <property type="match status" value="1"/>
</dbReference>
<evidence type="ECO:0000259" key="9">
    <source>
        <dbReference type="Pfam" id="PF01488"/>
    </source>
</evidence>
<feature type="binding site" evidence="8">
    <location>
        <position position="77"/>
    </location>
    <ligand>
        <name>NADP(+)</name>
        <dbReference type="ChEBI" id="CHEBI:58349"/>
    </ligand>
</feature>
<protein>
    <recommendedName>
        <fullName evidence="2 8">Shikimate dehydrogenase (NADP(+))</fullName>
        <shortName evidence="8">SDH</shortName>
        <ecNumber evidence="2 8">1.1.1.25</ecNumber>
    </recommendedName>
</protein>
<dbReference type="InterPro" id="IPR011342">
    <property type="entry name" value="Shikimate_DH"/>
</dbReference>
<dbReference type="CDD" id="cd01065">
    <property type="entry name" value="NAD_bind_Shikimate_DH"/>
    <property type="match status" value="1"/>
</dbReference>
<feature type="binding site" evidence="8">
    <location>
        <position position="218"/>
    </location>
    <ligand>
        <name>shikimate</name>
        <dbReference type="ChEBI" id="CHEBI:36208"/>
    </ligand>
</feature>
<keyword evidence="6 8" id="KW-0057">Aromatic amino acid biosynthesis</keyword>
<feature type="binding site" evidence="8">
    <location>
        <begin position="151"/>
        <end position="156"/>
    </location>
    <ligand>
        <name>NADP(+)</name>
        <dbReference type="ChEBI" id="CHEBI:58349"/>
    </ligand>
</feature>
<dbReference type="InterPro" id="IPR036291">
    <property type="entry name" value="NAD(P)-bd_dom_sf"/>
</dbReference>
<dbReference type="PANTHER" id="PTHR21089">
    <property type="entry name" value="SHIKIMATE DEHYDROGENASE"/>
    <property type="match status" value="1"/>
</dbReference>
<dbReference type="Gene3D" id="3.40.50.10860">
    <property type="entry name" value="Leucine Dehydrogenase, chain A, domain 1"/>
    <property type="match status" value="1"/>
</dbReference>
<feature type="domain" description="Shikimate dehydrogenase substrate binding N-terminal" evidence="10">
    <location>
        <begin position="6"/>
        <end position="88"/>
    </location>
</feature>
<dbReference type="RefSeq" id="WP_189639649.1">
    <property type="nucleotide sequence ID" value="NZ_BMZF01000002.1"/>
</dbReference>
<evidence type="ECO:0000256" key="5">
    <source>
        <dbReference type="ARBA" id="ARBA00023002"/>
    </source>
</evidence>
<evidence type="ECO:0000259" key="10">
    <source>
        <dbReference type="Pfam" id="PF08501"/>
    </source>
</evidence>
<comment type="caution">
    <text evidence="11">The sequence shown here is derived from an EMBL/GenBank/DDBJ whole genome shotgun (WGS) entry which is preliminary data.</text>
</comment>
<dbReference type="PANTHER" id="PTHR21089:SF1">
    <property type="entry name" value="BIFUNCTIONAL 3-DEHYDROQUINATE DEHYDRATASE_SHIKIMATE DEHYDROGENASE, CHLOROPLASTIC"/>
    <property type="match status" value="1"/>
</dbReference>
<comment type="pathway">
    <text evidence="1 8">Metabolic intermediate biosynthesis; chorismate biosynthesis; chorismate from D-erythrose 4-phosphate and phosphoenolpyruvate: step 4/7.</text>
</comment>
<evidence type="ECO:0000313" key="12">
    <source>
        <dbReference type="Proteomes" id="UP000634455"/>
    </source>
</evidence>
<dbReference type="EMBL" id="BMZF01000002">
    <property type="protein sequence ID" value="GHA48249.1"/>
    <property type="molecule type" value="Genomic_DNA"/>
</dbReference>
<keyword evidence="5 8" id="KW-0560">Oxidoreductase</keyword>
<dbReference type="SUPFAM" id="SSF53223">
    <property type="entry name" value="Aminoacid dehydrogenase-like, N-terminal domain"/>
    <property type="match status" value="1"/>
</dbReference>
<evidence type="ECO:0000256" key="6">
    <source>
        <dbReference type="ARBA" id="ARBA00023141"/>
    </source>
</evidence>
<dbReference type="InterPro" id="IPR006151">
    <property type="entry name" value="Shikm_DH/Glu-tRNA_Rdtase"/>
</dbReference>
<feature type="domain" description="Quinate/shikimate 5-dehydrogenase/glutamyl-tRNA reductase" evidence="9">
    <location>
        <begin position="123"/>
        <end position="170"/>
    </location>
</feature>
<dbReference type="Pfam" id="PF08501">
    <property type="entry name" value="Shikimate_dh_N"/>
    <property type="match status" value="1"/>
</dbReference>
<evidence type="ECO:0000313" key="11">
    <source>
        <dbReference type="EMBL" id="GHA48249.1"/>
    </source>
</evidence>
<dbReference type="NCBIfam" id="TIGR00507">
    <property type="entry name" value="aroE"/>
    <property type="match status" value="1"/>
</dbReference>
<dbReference type="InterPro" id="IPR046346">
    <property type="entry name" value="Aminoacid_DH-like_N_sf"/>
</dbReference>
<feature type="binding site" evidence="8">
    <location>
        <position position="86"/>
    </location>
    <ligand>
        <name>shikimate</name>
        <dbReference type="ChEBI" id="CHEBI:36208"/>
    </ligand>
</feature>
<evidence type="ECO:0000256" key="1">
    <source>
        <dbReference type="ARBA" id="ARBA00004871"/>
    </source>
</evidence>
<evidence type="ECO:0000256" key="4">
    <source>
        <dbReference type="ARBA" id="ARBA00022857"/>
    </source>
</evidence>
<comment type="similarity">
    <text evidence="8">Belongs to the shikimate dehydrogenase family.</text>
</comment>
<dbReference type="Gene3D" id="3.40.50.720">
    <property type="entry name" value="NAD(P)-binding Rossmann-like Domain"/>
    <property type="match status" value="1"/>
</dbReference>
<comment type="subunit">
    <text evidence="8">Homodimer.</text>
</comment>
<feature type="binding site" evidence="8">
    <location>
        <position position="239"/>
    </location>
    <ligand>
        <name>NADP(+)</name>
        <dbReference type="ChEBI" id="CHEBI:58349"/>
    </ligand>
</feature>
<feature type="binding site" evidence="8">
    <location>
        <position position="216"/>
    </location>
    <ligand>
        <name>NADP(+)</name>
        <dbReference type="ChEBI" id="CHEBI:58349"/>
    </ligand>
</feature>
<evidence type="ECO:0000256" key="3">
    <source>
        <dbReference type="ARBA" id="ARBA00022605"/>
    </source>
</evidence>